<sequence length="1006" mass="110190">MKASDATRNRGLRKSLLAIGMVLALSAGHEAAAQSITGGLYGSVPAGSKTSVVVASPDTGYRREVQPDAQGRYRASGLNPGHYVVTVTQDGQVVAARDIVVKPNSDTAVGAAGTTATTTAAADDKNTLGKVIVTGKAATSTITIDVTTPEMSSIYSRELVNDLPLPAGAGPESIALLRSNVRYDRHGTGLVQLAGATPAENRYYLNEFDITNDKTSLGALSQLPREAIGSTEVLAGSFGASWTNATGGVMSQTIRQGSNDFKAGYSLYYTPPTSSTLRPQPVDFKDGNGNYVSYASHNRSDAAATHYLWASGAIVKDKLFAFGLFGDTPSYLSYSYSQSRYTESKNKNKSILLNLTWNITSDQTLNLIASNKRTGSASWSYKLNGNYTTNVGALNSVSQPAPTQERALIANYHWNITSDLELRLMGGFLGRVQDRGYGSDDIPYVQTLTGQSTLTNIGVQDRQVNYLPTDFWRRGYKADLTWHFGNHKIRFGAEHYTHFVQQDWHSPFAGIYTYKNTAASFTAPNGATVPAGNYVQWDFNHQFGQMYSINEGAYLEDYWSVSDKVVVYGGLRFDRFENHDARNGPLFSFPTLSPRLGVAWDVKGDSSFKIGGNIGRYSLSMPADFAYGVASANLSESKWYTYTGVDPATKAPTGLTQLGPDYTYPGSNGVPPKNYEVATTNLKAPSVYELQLYAQKRLGGSWTGQVDFGYSQLKRVINTTCWSNGIDVNWANSHGYPNYVDAGNCFVLNPGEDVKVLRDFRGDGGLESMTIPASAFGLPKPTHKYFHITMDLNHARTTEQPWYLGLSYTWTRSFGNDNGYLSLQKDGGYAAGYIGQNDQYYIPDVTWGSRGNLLDDVRHKITASGVYYFRNGLRVGAVLNVQSGEPISCYGLDPDPNSNSYVWGGYGHFCDVNSPGKITPAGTSGRLPWLWQLDGSLGYDRNIGPHNKFSIDLSVQNITNSRILTDRDNGYSDNINGTVTQLNNWYTPKQYQAPRSTYLVFRYEFR</sequence>
<dbReference type="Pfam" id="PF25183">
    <property type="entry name" value="OMP_b-brl_4"/>
    <property type="match status" value="1"/>
</dbReference>
<evidence type="ECO:0000256" key="1">
    <source>
        <dbReference type="ARBA" id="ARBA00004442"/>
    </source>
</evidence>
<feature type="chain" id="PRO_5014395792" evidence="4">
    <location>
        <begin position="32"/>
        <end position="1006"/>
    </location>
</feature>
<proteinExistence type="predicted"/>
<dbReference type="AlphaFoldDB" id="A0A2K1Q0G8"/>
<dbReference type="InterPro" id="IPR036942">
    <property type="entry name" value="Beta-barrel_TonB_sf"/>
</dbReference>
<keyword evidence="4" id="KW-0732">Signal</keyword>
<keyword evidence="6" id="KW-0378">Hydrolase</keyword>
<dbReference type="SUPFAM" id="SSF56935">
    <property type="entry name" value="Porins"/>
    <property type="match status" value="1"/>
</dbReference>
<keyword evidence="7" id="KW-1185">Reference proteome</keyword>
<dbReference type="GO" id="GO:0030246">
    <property type="term" value="F:carbohydrate binding"/>
    <property type="evidence" value="ECO:0007669"/>
    <property type="project" value="InterPro"/>
</dbReference>
<keyword evidence="6" id="KW-0645">Protease</keyword>
<dbReference type="RefSeq" id="WP_129588326.1">
    <property type="nucleotide sequence ID" value="NZ_NPZB01000001.1"/>
</dbReference>
<reference evidence="6 7" key="1">
    <citation type="submission" date="2017-08" db="EMBL/GenBank/DDBJ databases">
        <title>Lysobacter sylvestris genome.</title>
        <authorList>
            <person name="Zhang D.-C."/>
            <person name="Albuquerque L."/>
            <person name="Franca L."/>
            <person name="Froufe H.J.C."/>
            <person name="Barroso C."/>
            <person name="Egas C."/>
            <person name="Da Costa M."/>
            <person name="Margesin R."/>
        </authorList>
    </citation>
    <scope>NUCLEOTIDE SEQUENCE [LARGE SCALE GENOMIC DNA]</scope>
    <source>
        <strain evidence="6 7">AM20-91</strain>
    </source>
</reference>
<comment type="caution">
    <text evidence="6">The sequence shown here is derived from an EMBL/GenBank/DDBJ whole genome shotgun (WGS) entry which is preliminary data.</text>
</comment>
<dbReference type="InterPro" id="IPR013784">
    <property type="entry name" value="Carb-bd-like_fold"/>
</dbReference>
<evidence type="ECO:0000256" key="3">
    <source>
        <dbReference type="ARBA" id="ARBA00023237"/>
    </source>
</evidence>
<evidence type="ECO:0000256" key="2">
    <source>
        <dbReference type="ARBA" id="ARBA00023136"/>
    </source>
</evidence>
<dbReference type="Gene3D" id="2.60.40.1120">
    <property type="entry name" value="Carboxypeptidase-like, regulatory domain"/>
    <property type="match status" value="1"/>
</dbReference>
<evidence type="ECO:0000313" key="6">
    <source>
        <dbReference type="EMBL" id="PNS08536.1"/>
    </source>
</evidence>
<keyword evidence="6" id="KW-0121">Carboxypeptidase</keyword>
<dbReference type="InterPro" id="IPR057601">
    <property type="entry name" value="Oar-like_b-barrel"/>
</dbReference>
<feature type="domain" description="TonB-dependent transporter Oar-like beta-barrel" evidence="5">
    <location>
        <begin position="336"/>
        <end position="586"/>
    </location>
</feature>
<dbReference type="GO" id="GO:0004180">
    <property type="term" value="F:carboxypeptidase activity"/>
    <property type="evidence" value="ECO:0007669"/>
    <property type="project" value="UniProtKB-KW"/>
</dbReference>
<protein>
    <submittedName>
        <fullName evidence="6">Carboxypeptidase regulatory-like domain-containing protein</fullName>
    </submittedName>
</protein>
<evidence type="ECO:0000313" key="7">
    <source>
        <dbReference type="Proteomes" id="UP000236220"/>
    </source>
</evidence>
<keyword evidence="2" id="KW-0472">Membrane</keyword>
<dbReference type="Gene3D" id="2.40.170.20">
    <property type="entry name" value="TonB-dependent receptor, beta-barrel domain"/>
    <property type="match status" value="2"/>
</dbReference>
<gene>
    <name evidence="6" type="ORF">Lysil_0165</name>
</gene>
<dbReference type="Proteomes" id="UP000236220">
    <property type="component" value="Unassembled WGS sequence"/>
</dbReference>
<dbReference type="OrthoDB" id="9768147at2"/>
<accession>A0A2K1Q0G8</accession>
<dbReference type="GO" id="GO:0009279">
    <property type="term" value="C:cell outer membrane"/>
    <property type="evidence" value="ECO:0007669"/>
    <property type="project" value="UniProtKB-SubCell"/>
</dbReference>
<dbReference type="EMBL" id="NPZB01000001">
    <property type="protein sequence ID" value="PNS08536.1"/>
    <property type="molecule type" value="Genomic_DNA"/>
</dbReference>
<organism evidence="6 7">
    <name type="scientific">Solilutibacter silvestris</name>
    <dbReference type="NCBI Taxonomy" id="1645665"/>
    <lineage>
        <taxon>Bacteria</taxon>
        <taxon>Pseudomonadati</taxon>
        <taxon>Pseudomonadota</taxon>
        <taxon>Gammaproteobacteria</taxon>
        <taxon>Lysobacterales</taxon>
        <taxon>Lysobacteraceae</taxon>
        <taxon>Solilutibacter</taxon>
    </lineage>
</organism>
<evidence type="ECO:0000256" key="4">
    <source>
        <dbReference type="SAM" id="SignalP"/>
    </source>
</evidence>
<dbReference type="SUPFAM" id="SSF49452">
    <property type="entry name" value="Starch-binding domain-like"/>
    <property type="match status" value="1"/>
</dbReference>
<name>A0A2K1Q0G8_9GAMM</name>
<evidence type="ECO:0000259" key="5">
    <source>
        <dbReference type="Pfam" id="PF25183"/>
    </source>
</evidence>
<feature type="signal peptide" evidence="4">
    <location>
        <begin position="1"/>
        <end position="31"/>
    </location>
</feature>
<keyword evidence="3" id="KW-0998">Cell outer membrane</keyword>
<comment type="subcellular location">
    <subcellularLocation>
        <location evidence="1">Cell outer membrane</location>
    </subcellularLocation>
</comment>